<evidence type="ECO:0000313" key="3">
    <source>
        <dbReference type="EMBL" id="KAK4247531.1"/>
    </source>
</evidence>
<feature type="compositionally biased region" description="Gly residues" evidence="1">
    <location>
        <begin position="283"/>
        <end position="294"/>
    </location>
</feature>
<proteinExistence type="predicted"/>
<dbReference type="EMBL" id="MU857652">
    <property type="protein sequence ID" value="KAK4247531.1"/>
    <property type="molecule type" value="Genomic_DNA"/>
</dbReference>
<accession>A0AAN7HFB8</accession>
<reference evidence="3" key="1">
    <citation type="journal article" date="2023" name="Mol. Phylogenet. Evol.">
        <title>Genome-scale phylogeny and comparative genomics of the fungal order Sordariales.</title>
        <authorList>
            <person name="Hensen N."/>
            <person name="Bonometti L."/>
            <person name="Westerberg I."/>
            <person name="Brannstrom I.O."/>
            <person name="Guillou S."/>
            <person name="Cros-Aarteil S."/>
            <person name="Calhoun S."/>
            <person name="Haridas S."/>
            <person name="Kuo A."/>
            <person name="Mondo S."/>
            <person name="Pangilinan J."/>
            <person name="Riley R."/>
            <person name="LaButti K."/>
            <person name="Andreopoulos B."/>
            <person name="Lipzen A."/>
            <person name="Chen C."/>
            <person name="Yan M."/>
            <person name="Daum C."/>
            <person name="Ng V."/>
            <person name="Clum A."/>
            <person name="Steindorff A."/>
            <person name="Ohm R.A."/>
            <person name="Martin F."/>
            <person name="Silar P."/>
            <person name="Natvig D.O."/>
            <person name="Lalanne C."/>
            <person name="Gautier V."/>
            <person name="Ament-Velasquez S.L."/>
            <person name="Kruys A."/>
            <person name="Hutchinson M.I."/>
            <person name="Powell A.J."/>
            <person name="Barry K."/>
            <person name="Miller A.N."/>
            <person name="Grigoriev I.V."/>
            <person name="Debuchy R."/>
            <person name="Gladieux P."/>
            <person name="Hiltunen Thoren M."/>
            <person name="Johannesson H."/>
        </authorList>
    </citation>
    <scope>NUCLEOTIDE SEQUENCE</scope>
    <source>
        <strain evidence="3">CBS 359.72</strain>
    </source>
</reference>
<feature type="compositionally biased region" description="Low complexity" evidence="1">
    <location>
        <begin position="241"/>
        <end position="255"/>
    </location>
</feature>
<comment type="caution">
    <text evidence="3">The sequence shown here is derived from an EMBL/GenBank/DDBJ whole genome shotgun (WGS) entry which is preliminary data.</text>
</comment>
<protein>
    <submittedName>
        <fullName evidence="3">Uncharacterized protein</fullName>
    </submittedName>
</protein>
<keyword evidence="2" id="KW-0732">Signal</keyword>
<evidence type="ECO:0000256" key="2">
    <source>
        <dbReference type="SAM" id="SignalP"/>
    </source>
</evidence>
<feature type="region of interest" description="Disordered" evidence="1">
    <location>
        <begin position="241"/>
        <end position="313"/>
    </location>
</feature>
<keyword evidence="4" id="KW-1185">Reference proteome</keyword>
<sequence>MRCTTTTTLLGAMTAGVTLALAHPREPPAPEPPTITPAPTLHPAAARALRRGFDEEWSWAHKHLTEFRKDWGLDDGPDNIDSDLDDLTRDLATLSHSDWARSSSCWSLYNTFAQSFYNSAPKETNSALNSWLASSILHVGVGIDDVDGLLTATELLHSSLTSACDPRVTATVTPPASINSAWSTWKARSSSWVKKAAPTAHNIASRCPGAVSAQIELAVATDAASCSSAVLALVNEVNGIGSTPTSSSGDPSQTSGAGGDDGEGRDDGNGTDDGNENGENDANGGGRGGGGGSTGTRAAGSEPTTSLPNAGVPKETGVASFAAAAAVAVAGIVAAL</sequence>
<evidence type="ECO:0000256" key="1">
    <source>
        <dbReference type="SAM" id="MobiDB-lite"/>
    </source>
</evidence>
<evidence type="ECO:0000313" key="4">
    <source>
        <dbReference type="Proteomes" id="UP001303647"/>
    </source>
</evidence>
<feature type="compositionally biased region" description="Acidic residues" evidence="1">
    <location>
        <begin position="260"/>
        <end position="279"/>
    </location>
</feature>
<dbReference type="AlphaFoldDB" id="A0AAN7HFB8"/>
<reference evidence="3" key="2">
    <citation type="submission" date="2023-05" db="EMBL/GenBank/DDBJ databases">
        <authorList>
            <consortium name="Lawrence Berkeley National Laboratory"/>
            <person name="Steindorff A."/>
            <person name="Hensen N."/>
            <person name="Bonometti L."/>
            <person name="Westerberg I."/>
            <person name="Brannstrom I.O."/>
            <person name="Guillou S."/>
            <person name="Cros-Aarteil S."/>
            <person name="Calhoun S."/>
            <person name="Haridas S."/>
            <person name="Kuo A."/>
            <person name="Mondo S."/>
            <person name="Pangilinan J."/>
            <person name="Riley R."/>
            <person name="Labutti K."/>
            <person name="Andreopoulos B."/>
            <person name="Lipzen A."/>
            <person name="Chen C."/>
            <person name="Yanf M."/>
            <person name="Daum C."/>
            <person name="Ng V."/>
            <person name="Clum A."/>
            <person name="Ohm R."/>
            <person name="Martin F."/>
            <person name="Silar P."/>
            <person name="Natvig D."/>
            <person name="Lalanne C."/>
            <person name="Gautier V."/>
            <person name="Ament-Velasquez S.L."/>
            <person name="Kruys A."/>
            <person name="Hutchinson M.I."/>
            <person name="Powell A.J."/>
            <person name="Barry K."/>
            <person name="Miller A.N."/>
            <person name="Grigoriev I.V."/>
            <person name="Debuchy R."/>
            <person name="Gladieux P."/>
            <person name="Thoren M.H."/>
            <person name="Johannesson H."/>
        </authorList>
    </citation>
    <scope>NUCLEOTIDE SEQUENCE</scope>
    <source>
        <strain evidence="3">CBS 359.72</strain>
    </source>
</reference>
<organism evidence="3 4">
    <name type="scientific">Corynascus novoguineensis</name>
    <dbReference type="NCBI Taxonomy" id="1126955"/>
    <lineage>
        <taxon>Eukaryota</taxon>
        <taxon>Fungi</taxon>
        <taxon>Dikarya</taxon>
        <taxon>Ascomycota</taxon>
        <taxon>Pezizomycotina</taxon>
        <taxon>Sordariomycetes</taxon>
        <taxon>Sordariomycetidae</taxon>
        <taxon>Sordariales</taxon>
        <taxon>Chaetomiaceae</taxon>
        <taxon>Corynascus</taxon>
    </lineage>
</organism>
<feature type="chain" id="PRO_5042967238" evidence="2">
    <location>
        <begin position="23"/>
        <end position="336"/>
    </location>
</feature>
<gene>
    <name evidence="3" type="ORF">C7999DRAFT_14466</name>
</gene>
<feature type="signal peptide" evidence="2">
    <location>
        <begin position="1"/>
        <end position="22"/>
    </location>
</feature>
<dbReference type="Proteomes" id="UP001303647">
    <property type="component" value="Unassembled WGS sequence"/>
</dbReference>
<name>A0AAN7HFB8_9PEZI</name>